<dbReference type="SUPFAM" id="SSF51905">
    <property type="entry name" value="FAD/NAD(P)-binding domain"/>
    <property type="match status" value="1"/>
</dbReference>
<dbReference type="InterPro" id="IPR050816">
    <property type="entry name" value="Flavin-dep_Halogenase_NPB"/>
</dbReference>
<comment type="caution">
    <text evidence="1">The sequence shown here is derived from an EMBL/GenBank/DDBJ whole genome shotgun (WGS) entry which is preliminary data.</text>
</comment>
<dbReference type="EMBL" id="BNAQ01000002">
    <property type="protein sequence ID" value="GHH15070.1"/>
    <property type="molecule type" value="Genomic_DNA"/>
</dbReference>
<dbReference type="InterPro" id="IPR036188">
    <property type="entry name" value="FAD/NAD-bd_sf"/>
</dbReference>
<dbReference type="InterPro" id="IPR033856">
    <property type="entry name" value="Trp_halogen"/>
</dbReference>
<dbReference type="RefSeq" id="WP_189675915.1">
    <property type="nucleotide sequence ID" value="NZ_BNAQ01000002.1"/>
</dbReference>
<reference evidence="2" key="1">
    <citation type="journal article" date="2019" name="Int. J. Syst. Evol. Microbiol.">
        <title>The Global Catalogue of Microorganisms (GCM) 10K type strain sequencing project: providing services to taxonomists for standard genome sequencing and annotation.</title>
        <authorList>
            <consortium name="The Broad Institute Genomics Platform"/>
            <consortium name="The Broad Institute Genome Sequencing Center for Infectious Disease"/>
            <person name="Wu L."/>
            <person name="Ma J."/>
        </authorList>
    </citation>
    <scope>NUCLEOTIDE SEQUENCE [LARGE SCALE GENOMIC DNA]</scope>
    <source>
        <strain evidence="2">CGMCC 1.8957</strain>
    </source>
</reference>
<dbReference type="Pfam" id="PF04820">
    <property type="entry name" value="Trp_halogenase"/>
    <property type="match status" value="1"/>
</dbReference>
<organism evidence="1 2">
    <name type="scientific">Sphingomonas glacialis</name>
    <dbReference type="NCBI Taxonomy" id="658225"/>
    <lineage>
        <taxon>Bacteria</taxon>
        <taxon>Pseudomonadati</taxon>
        <taxon>Pseudomonadota</taxon>
        <taxon>Alphaproteobacteria</taxon>
        <taxon>Sphingomonadales</taxon>
        <taxon>Sphingomonadaceae</taxon>
        <taxon>Sphingomonas</taxon>
    </lineage>
</organism>
<dbReference type="PANTHER" id="PTHR43747:SF4">
    <property type="entry name" value="FLAVIN-DEPENDENT TRYPTOPHAN HALOGENASE"/>
    <property type="match status" value="1"/>
</dbReference>
<gene>
    <name evidence="1" type="ORF">GCM10008023_17450</name>
</gene>
<dbReference type="InterPro" id="IPR006905">
    <property type="entry name" value="Flavin_halogenase"/>
</dbReference>
<sequence length="524" mass="56966">METQQGEARTGAIRTIVVVGGGSAGWIAAARLAARHARGTDDIVVKLVESSTVPTIGVGEGTWPTMRNTLAKIGIGETDFLRSCDAAFKQGAQFVGWKDGSPGDAYYHPLNPPAGATEVNLSPHWQHLAGAAPDRAFADWADFQAALCDAGLAPKTITAPEYGGVANYAYHLDAGKFATLLRDHAVGRLGVEHIVADVTGVTMADNGDIARLELADGGSVAGDLFVDCTGFAALLIGKVYDVPFRSCRDVLFADRAIAMQVPYAEEDAPITSHTVSTAQDAGWIWDIGLWARRGTGYVYSSAHIDDDAAEAALRAYVGPAAEQLSARRITIEAGHRERFWQNNCVAVGLSAGFLEPLEASALMLIEASMDAIADRLPRTRAAMDTAARQFNESFTHHWARIIEFLKLHYAITKRVDTAFWRDNAAARSIPDSLKERLALWREHPPAPQDFAHAREVFSWPSYQYVLHGMGFETHYPAIAATTPDAAIARRWTGRIERMRADAVAQMPRNRDLLRAIREHGLQAV</sequence>
<proteinExistence type="predicted"/>
<keyword evidence="2" id="KW-1185">Reference proteome</keyword>
<name>A0ABQ3LGI3_9SPHN</name>
<dbReference type="PANTHER" id="PTHR43747">
    <property type="entry name" value="FAD-BINDING PROTEIN"/>
    <property type="match status" value="1"/>
</dbReference>
<dbReference type="Proteomes" id="UP000652430">
    <property type="component" value="Unassembled WGS sequence"/>
</dbReference>
<dbReference type="PIRSF" id="PIRSF011396">
    <property type="entry name" value="Trp_halogenase"/>
    <property type="match status" value="1"/>
</dbReference>
<evidence type="ECO:0000313" key="1">
    <source>
        <dbReference type="EMBL" id="GHH15070.1"/>
    </source>
</evidence>
<accession>A0ABQ3LGI3</accession>
<evidence type="ECO:0000313" key="2">
    <source>
        <dbReference type="Proteomes" id="UP000652430"/>
    </source>
</evidence>
<dbReference type="Gene3D" id="3.50.50.60">
    <property type="entry name" value="FAD/NAD(P)-binding domain"/>
    <property type="match status" value="1"/>
</dbReference>
<protein>
    <submittedName>
        <fullName evidence="1">Tryptophan halogenase</fullName>
    </submittedName>
</protein>